<dbReference type="InterPro" id="IPR029063">
    <property type="entry name" value="SAM-dependent_MTases_sf"/>
</dbReference>
<dbReference type="AlphaFoldDB" id="A0A9Q6ELX1"/>
<dbReference type="InterPro" id="IPR006342">
    <property type="entry name" value="FkbM_mtfrase"/>
</dbReference>
<dbReference type="PANTHER" id="PTHR36973">
    <property type="entry name" value="SLL1456 PROTEIN-RELATED"/>
    <property type="match status" value="1"/>
</dbReference>
<dbReference type="GO" id="GO:0008171">
    <property type="term" value="F:O-methyltransferase activity"/>
    <property type="evidence" value="ECO:0007669"/>
    <property type="project" value="TreeGrafter"/>
</dbReference>
<dbReference type="PANTHER" id="PTHR36973:SF4">
    <property type="entry name" value="NODULATION PROTEIN"/>
    <property type="match status" value="1"/>
</dbReference>
<protein>
    <recommendedName>
        <fullName evidence="1">Methyltransferase FkbM domain-containing protein</fullName>
    </recommendedName>
</protein>
<comment type="caution">
    <text evidence="2">The sequence shown here is derived from an EMBL/GenBank/DDBJ whole genome shotgun (WGS) entry which is preliminary data.</text>
</comment>
<dbReference type="EMBL" id="LAHD01000021">
    <property type="protein sequence ID" value="PHK04813.1"/>
    <property type="molecule type" value="Genomic_DNA"/>
</dbReference>
<dbReference type="NCBIfam" id="TIGR01444">
    <property type="entry name" value="fkbM_fam"/>
    <property type="match status" value="1"/>
</dbReference>
<dbReference type="InterPro" id="IPR053188">
    <property type="entry name" value="FkbM_Methyltransferase"/>
</dbReference>
<dbReference type="RefSeq" id="WP_099067534.1">
    <property type="nucleotide sequence ID" value="NZ_LAHD01000021.1"/>
</dbReference>
<reference evidence="2 3" key="1">
    <citation type="submission" date="2015-02" db="EMBL/GenBank/DDBJ databases">
        <title>Nostoc linckia genome annotation.</title>
        <authorList>
            <person name="Zhou Z."/>
        </authorList>
    </citation>
    <scope>NUCLEOTIDE SEQUENCE [LARGE SCALE GENOMIC DNA]</scope>
    <source>
        <strain evidence="3">z8</strain>
    </source>
</reference>
<evidence type="ECO:0000259" key="1">
    <source>
        <dbReference type="Pfam" id="PF05050"/>
    </source>
</evidence>
<gene>
    <name evidence="2" type="ORF">VF08_09845</name>
</gene>
<dbReference type="GeneID" id="57095092"/>
<sequence>MEATQINHLTNWTEIVLRTIGIKLKKNPDSFLNNVSGVIHVGANTGQERKIYAQQKLDVIWIEPIPEIFEKLKNNLKKYPRQQGYKYLVTDKENENYEFNIANNNGASSSIFHFNLHKDIWPQVNYERSIMLKSTTLVSLVHKENINIDKYDALVMDTQGSELLVLKGAESILDKFKYIKTEVPDFESYVGCCQLKDIESFLLNHGFKEYSKHNFASRKNGGNYYDIVYEKVN</sequence>
<dbReference type="Proteomes" id="UP000222310">
    <property type="component" value="Unassembled WGS sequence"/>
</dbReference>
<name>A0A9Q6ELX1_NOSLI</name>
<evidence type="ECO:0000313" key="2">
    <source>
        <dbReference type="EMBL" id="PHK04813.1"/>
    </source>
</evidence>
<dbReference type="SUPFAM" id="SSF53335">
    <property type="entry name" value="S-adenosyl-L-methionine-dependent methyltransferases"/>
    <property type="match status" value="1"/>
</dbReference>
<dbReference type="Gene3D" id="3.40.50.150">
    <property type="entry name" value="Vaccinia Virus protein VP39"/>
    <property type="match status" value="1"/>
</dbReference>
<evidence type="ECO:0000313" key="3">
    <source>
        <dbReference type="Proteomes" id="UP000222310"/>
    </source>
</evidence>
<proteinExistence type="predicted"/>
<accession>A0A9Q6ELX1</accession>
<feature type="domain" description="Methyltransferase FkbM" evidence="1">
    <location>
        <begin position="40"/>
        <end position="208"/>
    </location>
</feature>
<organism evidence="2 3">
    <name type="scientific">Nostoc linckia z8</name>
    <dbReference type="NCBI Taxonomy" id="1628746"/>
    <lineage>
        <taxon>Bacteria</taxon>
        <taxon>Bacillati</taxon>
        <taxon>Cyanobacteriota</taxon>
        <taxon>Cyanophyceae</taxon>
        <taxon>Nostocales</taxon>
        <taxon>Nostocaceae</taxon>
        <taxon>Nostoc</taxon>
    </lineage>
</organism>
<dbReference type="Pfam" id="PF05050">
    <property type="entry name" value="Methyltransf_21"/>
    <property type="match status" value="1"/>
</dbReference>